<evidence type="ECO:0000256" key="2">
    <source>
        <dbReference type="ARBA" id="ARBA00012587"/>
    </source>
</evidence>
<keyword evidence="8" id="KW-1185">Reference proteome</keyword>
<dbReference type="Gene3D" id="2.40.240.50">
    <property type="entry name" value="Barwin-like endoglucanases"/>
    <property type="match status" value="1"/>
</dbReference>
<dbReference type="KEGG" id="dak:DaAHT2_2374"/>
<dbReference type="GO" id="GO:0009253">
    <property type="term" value="P:peptidoglycan catabolic process"/>
    <property type="evidence" value="ECO:0007669"/>
    <property type="project" value="TreeGrafter"/>
</dbReference>
<gene>
    <name evidence="7" type="ordered locus">DaAHT2_2374</name>
</gene>
<organism evidence="7 8">
    <name type="scientific">Desulfurivibrio alkaliphilus (strain DSM 19089 / UNIQEM U267 / AHT2)</name>
    <dbReference type="NCBI Taxonomy" id="589865"/>
    <lineage>
        <taxon>Bacteria</taxon>
        <taxon>Pseudomonadati</taxon>
        <taxon>Thermodesulfobacteriota</taxon>
        <taxon>Desulfobulbia</taxon>
        <taxon>Desulfobulbales</taxon>
        <taxon>Desulfobulbaceae</taxon>
        <taxon>Desulfurivibrio</taxon>
    </lineage>
</organism>
<dbReference type="Pfam" id="PF06725">
    <property type="entry name" value="3D"/>
    <property type="match status" value="1"/>
</dbReference>
<dbReference type="Pfam" id="PF03562">
    <property type="entry name" value="MltA"/>
    <property type="match status" value="1"/>
</dbReference>
<dbReference type="PIRSF" id="PIRSF019422">
    <property type="entry name" value="MltA"/>
    <property type="match status" value="1"/>
</dbReference>
<evidence type="ECO:0000256" key="3">
    <source>
        <dbReference type="ARBA" id="ARBA00023239"/>
    </source>
</evidence>
<keyword evidence="3" id="KW-0456">Lyase</keyword>
<proteinExistence type="predicted"/>
<dbReference type="InParanoid" id="D6Z752"/>
<dbReference type="CDD" id="cd14485">
    <property type="entry name" value="mltA_like_LT_A"/>
    <property type="match status" value="1"/>
</dbReference>
<comment type="catalytic activity">
    <reaction evidence="1">
        <text>Exolytic cleavage of the (1-&gt;4)-beta-glycosidic linkage between N-acetylmuramic acid (MurNAc) and N-acetylglucosamine (GlcNAc) residues in peptidoglycan, from either the reducing or the non-reducing ends of the peptidoglycan chains, with concomitant formation of a 1,6-anhydrobond in the MurNAc residue.</text>
        <dbReference type="EC" id="4.2.2.n1"/>
    </reaction>
</comment>
<dbReference type="CDD" id="cd14668">
    <property type="entry name" value="mlta_B"/>
    <property type="match status" value="1"/>
</dbReference>
<dbReference type="InterPro" id="IPR036908">
    <property type="entry name" value="RlpA-like_sf"/>
</dbReference>
<dbReference type="GO" id="GO:0019867">
    <property type="term" value="C:outer membrane"/>
    <property type="evidence" value="ECO:0007669"/>
    <property type="project" value="InterPro"/>
</dbReference>
<evidence type="ECO:0000256" key="1">
    <source>
        <dbReference type="ARBA" id="ARBA00001420"/>
    </source>
</evidence>
<dbReference type="eggNOG" id="COG2821">
    <property type="taxonomic scope" value="Bacteria"/>
</dbReference>
<dbReference type="EC" id="4.2.2.n1" evidence="2"/>
<dbReference type="GO" id="GO:0071555">
    <property type="term" value="P:cell wall organization"/>
    <property type="evidence" value="ECO:0007669"/>
    <property type="project" value="UniProtKB-KW"/>
</dbReference>
<accession>D6Z752</accession>
<dbReference type="OrthoDB" id="9783686at2"/>
<dbReference type="FunCoup" id="D6Z752">
    <property type="interactions" value="78"/>
</dbReference>
<dbReference type="RefSeq" id="WP_013164552.1">
    <property type="nucleotide sequence ID" value="NC_014216.1"/>
</dbReference>
<keyword evidence="4" id="KW-0961">Cell wall biogenesis/degradation</keyword>
<dbReference type="STRING" id="589865.DaAHT2_2374"/>
<dbReference type="HOGENOM" id="CLU_037751_1_1_7"/>
<dbReference type="SUPFAM" id="SSF50685">
    <property type="entry name" value="Barwin-like endoglucanases"/>
    <property type="match status" value="1"/>
</dbReference>
<dbReference type="InterPro" id="IPR005300">
    <property type="entry name" value="MltA_B"/>
</dbReference>
<evidence type="ECO:0000313" key="7">
    <source>
        <dbReference type="EMBL" id="ADH87039.1"/>
    </source>
</evidence>
<dbReference type="Gene3D" id="2.40.40.10">
    <property type="entry name" value="RlpA-like domain"/>
    <property type="match status" value="1"/>
</dbReference>
<dbReference type="CAZy" id="GH102">
    <property type="family name" value="Glycoside Hydrolase Family 102"/>
</dbReference>
<evidence type="ECO:0000259" key="6">
    <source>
        <dbReference type="SMART" id="SM00925"/>
    </source>
</evidence>
<dbReference type="AlphaFoldDB" id="D6Z752"/>
<protein>
    <recommendedName>
        <fullName evidence="2">peptidoglycan lytic exotransglycosylase</fullName>
        <ecNumber evidence="2">4.2.2.n1</ecNumber>
    </recommendedName>
    <alternativeName>
        <fullName evidence="5">Murein hydrolase A</fullName>
    </alternativeName>
</protein>
<sequence length="394" mass="44011">MATMLLRRPTIIVKLLLPAAIVLLLLLGARWAPAADRPTLPVEDDLQLAGLATAAEISLEIMARRDGAATYRFCSQEYTLAQLQKAQAELLAASRRAAGPAELIAFVQDNFTFCRTAGEQWSGKAFLTGYYEPELAGSLVPDQRFRYPLYSPPPDLARHEGREGRWQGEEFVPYWTRAEIENQNLLAGHELVYLDDPLAAFIIHVQGSGRVRLPDGTVRPVQYAARSGREYRSIGRLLVEEGRLTRKEADLPGIKSYLRQHPEQLRRVLHHNESYIFFRWGNDEQPGPLGSFGLPITPGRSLALDQSYYPPGVPAYLAGQRPELNDEEEIVGWRDFGRLVFNQDSGSAIRGRGRADLFWGDDRYAAIAAGVTRHPVELFLLLPRSGKLPPGPAF</sequence>
<evidence type="ECO:0000256" key="4">
    <source>
        <dbReference type="ARBA" id="ARBA00023316"/>
    </source>
</evidence>
<dbReference type="PANTHER" id="PTHR30124">
    <property type="entry name" value="MEMBRANE-BOUND LYTIC MUREIN TRANSGLYCOSYLASE A"/>
    <property type="match status" value="1"/>
</dbReference>
<dbReference type="Proteomes" id="UP000001508">
    <property type="component" value="Chromosome"/>
</dbReference>
<dbReference type="GO" id="GO:0009254">
    <property type="term" value="P:peptidoglycan turnover"/>
    <property type="evidence" value="ECO:0007669"/>
    <property type="project" value="InterPro"/>
</dbReference>
<dbReference type="InterPro" id="IPR026044">
    <property type="entry name" value="MltA"/>
</dbReference>
<feature type="domain" description="Lytic transglycosylase MltA" evidence="6">
    <location>
        <begin position="134"/>
        <end position="279"/>
    </location>
</feature>
<dbReference type="SMART" id="SM00925">
    <property type="entry name" value="MltA"/>
    <property type="match status" value="1"/>
</dbReference>
<dbReference type="GO" id="GO:0008933">
    <property type="term" value="F:peptidoglycan lytic transglycosylase activity"/>
    <property type="evidence" value="ECO:0007669"/>
    <property type="project" value="TreeGrafter"/>
</dbReference>
<dbReference type="InterPro" id="IPR010611">
    <property type="entry name" value="3D_dom"/>
</dbReference>
<dbReference type="EMBL" id="CP001940">
    <property type="protein sequence ID" value="ADH87039.1"/>
    <property type="molecule type" value="Genomic_DNA"/>
</dbReference>
<reference evidence="8" key="1">
    <citation type="submission" date="2010-02" db="EMBL/GenBank/DDBJ databases">
        <title>Complete sequence of Desulfurivibrio alkaliphilus AHT2.</title>
        <authorList>
            <consortium name="US DOE Joint Genome Institute"/>
            <person name="Pitluck S."/>
            <person name="Chertkov O."/>
            <person name="Detter J.C."/>
            <person name="Han C."/>
            <person name="Tapia R."/>
            <person name="Larimer F."/>
            <person name="Land M."/>
            <person name="Hauser L."/>
            <person name="Kyrpides N."/>
            <person name="Mikhailova N."/>
            <person name="Sorokin D.Y."/>
            <person name="Muyzer G."/>
            <person name="Woyke T."/>
        </authorList>
    </citation>
    <scope>NUCLEOTIDE SEQUENCE [LARGE SCALE GENOMIC DNA]</scope>
    <source>
        <strain evidence="8">DSM 19089 / UNIQEM U267 / AHT2</strain>
    </source>
</reference>
<evidence type="ECO:0000313" key="8">
    <source>
        <dbReference type="Proteomes" id="UP000001508"/>
    </source>
</evidence>
<evidence type="ECO:0000256" key="5">
    <source>
        <dbReference type="ARBA" id="ARBA00030918"/>
    </source>
</evidence>
<dbReference type="GO" id="GO:0004553">
    <property type="term" value="F:hydrolase activity, hydrolyzing O-glycosyl compounds"/>
    <property type="evidence" value="ECO:0007669"/>
    <property type="project" value="InterPro"/>
</dbReference>
<dbReference type="PANTHER" id="PTHR30124:SF0">
    <property type="entry name" value="MEMBRANE-BOUND LYTIC MUREIN TRANSGLYCOSYLASE A"/>
    <property type="match status" value="1"/>
</dbReference>
<name>D6Z752_DESAT</name>